<dbReference type="PROSITE" id="PS51257">
    <property type="entry name" value="PROKAR_LIPOPROTEIN"/>
    <property type="match status" value="1"/>
</dbReference>
<keyword evidence="2" id="KW-0732">Signal</keyword>
<dbReference type="AlphaFoldDB" id="A0A0F6W7P7"/>
<dbReference type="EMBL" id="CP011125">
    <property type="protein sequence ID" value="AKF09396.1"/>
    <property type="molecule type" value="Genomic_DNA"/>
</dbReference>
<evidence type="ECO:0000256" key="2">
    <source>
        <dbReference type="SAM" id="SignalP"/>
    </source>
</evidence>
<feature type="chain" id="PRO_5002511807" evidence="2">
    <location>
        <begin position="27"/>
        <end position="846"/>
    </location>
</feature>
<accession>A0A0F6W7P7</accession>
<proteinExistence type="predicted"/>
<dbReference type="RefSeq" id="WP_157069626.1">
    <property type="nucleotide sequence ID" value="NZ_CP011125.1"/>
</dbReference>
<evidence type="ECO:0000256" key="1">
    <source>
        <dbReference type="SAM" id="Phobius"/>
    </source>
</evidence>
<sequence>MPTRFSSSFFRSALVVLLVFATFACSGGGCSGCAGCGIAPIPGGFPIAQQIPNAAQVRLSSSAIAFIEENVGAILPRVLPDGLDFPVERGDQGAAIICSSDPTAGDGMTDCFAHIEVDSLDLEPVEGTNQLNAHVRAIAESRDETGVVAAWQVRVLASECLLTIDTRGGDRPYVGVRAELALEEIDREARAGATKLAVRSIGVVEDEGVEPNDFSITHLNWWDGGPIACGIANTDLVRGAIAGTITNAVQGLLNGALSEQLCTRRGELGCPTGTHDRGDTAADAICYYDPAPPSEGADECVPTLLGFEGRGDLGAQLLGGFSPGTHGSLQFALAAGGDGEAVDEGMTLFLSGGMMSFDRAFETTPGHAVCVPSLEPPALPEVARVDAFRGNVIPGTDIETHVGIGIAEDFLDHAGYGMFDSGMLCLAAGTRLSQLLSTGLVSAIAGSLRTLAYPSEGAPLMLALRPQQPPDFTISETAPQLTVTLPELRIDFYVWSTERYVRFMTFQSDLAIHLGIAVEGGQIVLRVDSVDVAEPVVTNSELLIEPPEMVATALGRLVPRVAGMLAGAIPPISLPDIMGFELDVPPEGVRGVDQDGERFLGIFANLRLAESAVRTAIDTTIEVGDLELDRESMTLERFATGEGNAAWLHLGAGGAAPGTEYEYSHRVDGTTWSEWSSTSRVRIDDPVLLLQGRHEIEARARVAGDARSVDATPARATLIVDVIAPDVQLSRLPDGTAYVASASDIVTGARALRYRFRVRGGEWTDWSNDARYEPDALVLDGRDVDVEVVDEAGNVGVATLPLIRGIPNPTGGGCACRTAADRSSAGTSAMLVALGIVLVIGRRRRR</sequence>
<feature type="transmembrane region" description="Helical" evidence="1">
    <location>
        <begin position="824"/>
        <end position="841"/>
    </location>
</feature>
<name>A0A0F6W7P7_9BACT</name>
<keyword evidence="4" id="KW-1185">Reference proteome</keyword>
<dbReference type="OrthoDB" id="5476000at2"/>
<dbReference type="Gene3D" id="3.15.20.10">
    <property type="entry name" value="Bactericidal permeability-increasing protein, domain 2"/>
    <property type="match status" value="1"/>
</dbReference>
<organism evidence="3 4">
    <name type="scientific">Sandaracinus amylolyticus</name>
    <dbReference type="NCBI Taxonomy" id="927083"/>
    <lineage>
        <taxon>Bacteria</taxon>
        <taxon>Pseudomonadati</taxon>
        <taxon>Myxococcota</taxon>
        <taxon>Polyangia</taxon>
        <taxon>Polyangiales</taxon>
        <taxon>Sandaracinaceae</taxon>
        <taxon>Sandaracinus</taxon>
    </lineage>
</organism>
<gene>
    <name evidence="3" type="ORF">DB32_006545</name>
</gene>
<dbReference type="KEGG" id="samy:DB32_006545"/>
<keyword evidence="1" id="KW-1133">Transmembrane helix</keyword>
<dbReference type="STRING" id="927083.DB32_006545"/>
<evidence type="ECO:0000313" key="3">
    <source>
        <dbReference type="EMBL" id="AKF09396.1"/>
    </source>
</evidence>
<protein>
    <submittedName>
        <fullName evidence="3">Uncharacterized protein</fullName>
    </submittedName>
</protein>
<dbReference type="Proteomes" id="UP000034883">
    <property type="component" value="Chromosome"/>
</dbReference>
<keyword evidence="1" id="KW-0812">Transmembrane</keyword>
<keyword evidence="1" id="KW-0472">Membrane</keyword>
<dbReference type="InterPro" id="IPR024038">
    <property type="entry name" value="MYXO-CTERM"/>
</dbReference>
<reference evidence="3 4" key="1">
    <citation type="submission" date="2015-03" db="EMBL/GenBank/DDBJ databases">
        <title>Genome assembly of Sandaracinus amylolyticus DSM 53668.</title>
        <authorList>
            <person name="Sharma G."/>
            <person name="Subramanian S."/>
        </authorList>
    </citation>
    <scope>NUCLEOTIDE SEQUENCE [LARGE SCALE GENOMIC DNA]</scope>
    <source>
        <strain evidence="3 4">DSM 53668</strain>
    </source>
</reference>
<feature type="signal peptide" evidence="2">
    <location>
        <begin position="1"/>
        <end position="26"/>
    </location>
</feature>
<evidence type="ECO:0000313" key="4">
    <source>
        <dbReference type="Proteomes" id="UP000034883"/>
    </source>
</evidence>
<dbReference type="NCBIfam" id="TIGR03901">
    <property type="entry name" value="MYXO-CTERM"/>
    <property type="match status" value="1"/>
</dbReference>